<name>A0A7D9DCY4_PARCT</name>
<dbReference type="AlphaFoldDB" id="A0A7D9DCY4"/>
<keyword evidence="5" id="KW-1185">Reference proteome</keyword>
<comment type="caution">
    <text evidence="4">The sequence shown here is derived from an EMBL/GenBank/DDBJ whole genome shotgun (WGS) entry which is preliminary data.</text>
</comment>
<dbReference type="InterPro" id="IPR000477">
    <property type="entry name" value="RT_dom"/>
</dbReference>
<evidence type="ECO:0000313" key="5">
    <source>
        <dbReference type="Proteomes" id="UP001152795"/>
    </source>
</evidence>
<feature type="region of interest" description="Disordered" evidence="1">
    <location>
        <begin position="565"/>
        <end position="594"/>
    </location>
</feature>
<dbReference type="Proteomes" id="UP001152795">
    <property type="component" value="Unassembled WGS sequence"/>
</dbReference>
<organism evidence="4 5">
    <name type="scientific">Paramuricea clavata</name>
    <name type="common">Red gorgonian</name>
    <name type="synonym">Violescent sea-whip</name>
    <dbReference type="NCBI Taxonomy" id="317549"/>
    <lineage>
        <taxon>Eukaryota</taxon>
        <taxon>Metazoa</taxon>
        <taxon>Cnidaria</taxon>
        <taxon>Anthozoa</taxon>
        <taxon>Octocorallia</taxon>
        <taxon>Malacalcyonacea</taxon>
        <taxon>Plexauridae</taxon>
        <taxon>Paramuricea</taxon>
    </lineage>
</organism>
<dbReference type="SUPFAM" id="SSF56672">
    <property type="entry name" value="DNA/RNA polymerases"/>
    <property type="match status" value="1"/>
</dbReference>
<evidence type="ECO:0000313" key="4">
    <source>
        <dbReference type="EMBL" id="CAB3982733.1"/>
    </source>
</evidence>
<dbReference type="OrthoDB" id="115435at2759"/>
<dbReference type="InterPro" id="IPR050951">
    <property type="entry name" value="Retrovirus_Pol_polyprotein"/>
</dbReference>
<feature type="domain" description="Integrase zinc-binding" evidence="3">
    <location>
        <begin position="265"/>
        <end position="319"/>
    </location>
</feature>
<dbReference type="PANTHER" id="PTHR37984:SF5">
    <property type="entry name" value="PROTEIN NYNRIN-LIKE"/>
    <property type="match status" value="1"/>
</dbReference>
<dbReference type="SUPFAM" id="SSF53098">
    <property type="entry name" value="Ribonuclease H-like"/>
    <property type="match status" value="1"/>
</dbReference>
<dbReference type="PANTHER" id="PTHR37984">
    <property type="entry name" value="PROTEIN CBG26694"/>
    <property type="match status" value="1"/>
</dbReference>
<evidence type="ECO:0000259" key="3">
    <source>
        <dbReference type="Pfam" id="PF17921"/>
    </source>
</evidence>
<reference evidence="4" key="1">
    <citation type="submission" date="2020-04" db="EMBL/GenBank/DDBJ databases">
        <authorList>
            <person name="Alioto T."/>
            <person name="Alioto T."/>
            <person name="Gomez Garrido J."/>
        </authorList>
    </citation>
    <scope>NUCLEOTIDE SEQUENCE</scope>
    <source>
        <strain evidence="4">A484AB</strain>
    </source>
</reference>
<dbReference type="GO" id="GO:0003676">
    <property type="term" value="F:nucleic acid binding"/>
    <property type="evidence" value="ECO:0007669"/>
    <property type="project" value="InterPro"/>
</dbReference>
<proteinExistence type="predicted"/>
<feature type="domain" description="Reverse transcriptase" evidence="2">
    <location>
        <begin position="4"/>
        <end position="64"/>
    </location>
</feature>
<dbReference type="FunFam" id="1.10.340.70:FF:000001">
    <property type="entry name" value="Retrovirus-related Pol polyprotein from transposon gypsy-like Protein"/>
    <property type="match status" value="1"/>
</dbReference>
<dbReference type="Pfam" id="PF17921">
    <property type="entry name" value="Integrase_H2C2"/>
    <property type="match status" value="1"/>
</dbReference>
<evidence type="ECO:0000259" key="2">
    <source>
        <dbReference type="Pfam" id="PF00078"/>
    </source>
</evidence>
<feature type="compositionally biased region" description="Basic and acidic residues" evidence="1">
    <location>
        <begin position="583"/>
        <end position="594"/>
    </location>
</feature>
<dbReference type="InterPro" id="IPR043128">
    <property type="entry name" value="Rev_trsase/Diguanyl_cyclase"/>
</dbReference>
<dbReference type="InterPro" id="IPR041588">
    <property type="entry name" value="Integrase_H2C2"/>
</dbReference>
<sequence length="621" mass="71530">MSVVLKGLLPLRCLVYLDDVLVTGRSFEQHLENLEAVLEAISKAGLKPSKCHFAQSSVDFIGFTTSDSGLAPDCKKVEAISRYPTPKDLTELRRFLEPNGDYILYTDASDVEVGAVLVQEDGEGELYLVHRKRSQALKWLKNVKHPNGKLARWILKLEEYDYTIEHKPGNMMQHADALSRAPVNSIRISTLSWTELEETQNMDDDILLVRRWVLNGLRPDAKSKDTSPMLKALYNVFESLVVEKNVLCRKWIDEDGKETLQFVVPKLASPAILKDAHQQVGHLGIAKTFEMIQRRFYWPGFYKDVETFCKSCEICARNKVVPRPRSPMKPIDIVPVQFYMIGVDLIGFEVNTSKYVSVVWDRKEENYRLSLTDGLCERFNGILKTLLRMRVNNDKDDWDEQVPHALPAYRVSKQSSTGATPFEMLYGRDPRLPLGVEPEELETEPTRGPAKYLEDLKKRQNNMRKIVLERIEQSQKKQKRCYDSRNRACRRKDFSTIGDTVLLKNFRARGLNEKYVGPYLVVDVQDTSCEIEPLANKTRKIVHANNLKRFSIDYDIDQVYEESEDAESSECDFDEIGNELPNPEERQNVQRNDDGANVMHGYNLRHNRRVPDRYGIPVVDY</sequence>
<dbReference type="InterPro" id="IPR043502">
    <property type="entry name" value="DNA/RNA_pol_sf"/>
</dbReference>
<feature type="compositionally biased region" description="Acidic residues" evidence="1">
    <location>
        <begin position="565"/>
        <end position="577"/>
    </location>
</feature>
<accession>A0A7D9DCY4</accession>
<dbReference type="Gene3D" id="3.30.70.270">
    <property type="match status" value="1"/>
</dbReference>
<protein>
    <submittedName>
        <fullName evidence="4">Transposon Ty3-G Gag-Pol poly</fullName>
    </submittedName>
</protein>
<dbReference type="Pfam" id="PF00078">
    <property type="entry name" value="RVT_1"/>
    <property type="match status" value="1"/>
</dbReference>
<gene>
    <name evidence="4" type="ORF">PACLA_8A068491</name>
</gene>
<evidence type="ECO:0000256" key="1">
    <source>
        <dbReference type="SAM" id="MobiDB-lite"/>
    </source>
</evidence>
<dbReference type="EMBL" id="CACRXK020000536">
    <property type="protein sequence ID" value="CAB3982733.1"/>
    <property type="molecule type" value="Genomic_DNA"/>
</dbReference>
<dbReference type="Gene3D" id="3.30.420.10">
    <property type="entry name" value="Ribonuclease H-like superfamily/Ribonuclease H"/>
    <property type="match status" value="1"/>
</dbReference>
<dbReference type="Gene3D" id="1.10.340.70">
    <property type="match status" value="1"/>
</dbReference>
<dbReference type="InterPro" id="IPR012337">
    <property type="entry name" value="RNaseH-like_sf"/>
</dbReference>
<dbReference type="GO" id="GO:0006259">
    <property type="term" value="P:DNA metabolic process"/>
    <property type="evidence" value="ECO:0007669"/>
    <property type="project" value="UniProtKB-ARBA"/>
</dbReference>
<dbReference type="InterPro" id="IPR036397">
    <property type="entry name" value="RNaseH_sf"/>
</dbReference>